<dbReference type="InterPro" id="IPR036378">
    <property type="entry name" value="FAS1_dom_sf"/>
</dbReference>
<dbReference type="FunFam" id="2.30.180.10:FF:000042">
    <property type="entry name" value="Fasciclin domain family"/>
    <property type="match status" value="1"/>
</dbReference>
<accession>A0A2T3B581</accession>
<dbReference type="SUPFAM" id="SSF82153">
    <property type="entry name" value="FAS1 domain"/>
    <property type="match status" value="2"/>
</dbReference>
<feature type="chain" id="PRO_5015765939" description="FAS1 domain-containing protein" evidence="1">
    <location>
        <begin position="17"/>
        <end position="475"/>
    </location>
</feature>
<dbReference type="InParanoid" id="A0A2T3B581"/>
<dbReference type="OrthoDB" id="7700931at2759"/>
<dbReference type="PROSITE" id="PS50213">
    <property type="entry name" value="FAS1"/>
    <property type="match status" value="2"/>
</dbReference>
<feature type="domain" description="FAS1" evidence="2">
    <location>
        <begin position="135"/>
        <end position="273"/>
    </location>
</feature>
<dbReference type="RefSeq" id="XP_024722061.1">
    <property type="nucleotide sequence ID" value="XM_024861685.1"/>
</dbReference>
<name>A0A2T3B581_AMORE</name>
<evidence type="ECO:0000313" key="3">
    <source>
        <dbReference type="EMBL" id="PSS21906.1"/>
    </source>
</evidence>
<gene>
    <name evidence="3" type="ORF">M430DRAFT_117874</name>
</gene>
<proteinExistence type="predicted"/>
<dbReference type="SMART" id="SM00554">
    <property type="entry name" value="FAS1"/>
    <property type="match status" value="2"/>
</dbReference>
<feature type="signal peptide" evidence="1">
    <location>
        <begin position="1"/>
        <end position="16"/>
    </location>
</feature>
<dbReference type="PANTHER" id="PTHR10900">
    <property type="entry name" value="PERIOSTIN-RELATED"/>
    <property type="match status" value="1"/>
</dbReference>
<evidence type="ECO:0000313" key="4">
    <source>
        <dbReference type="Proteomes" id="UP000241818"/>
    </source>
</evidence>
<dbReference type="PANTHER" id="PTHR10900:SF125">
    <property type="entry name" value="FAS1 DOMAIN-CONTAINING PROTEIN YLR001C"/>
    <property type="match status" value="1"/>
</dbReference>
<evidence type="ECO:0000259" key="2">
    <source>
        <dbReference type="PROSITE" id="PS50213"/>
    </source>
</evidence>
<dbReference type="Gene3D" id="2.30.180.10">
    <property type="entry name" value="FAS1 domain"/>
    <property type="match status" value="2"/>
</dbReference>
<reference evidence="3 4" key="1">
    <citation type="journal article" date="2018" name="New Phytol.">
        <title>Comparative genomics and transcriptomics depict ericoid mycorrhizal fungi as versatile saprotrophs and plant mutualists.</title>
        <authorList>
            <person name="Martino E."/>
            <person name="Morin E."/>
            <person name="Grelet G.A."/>
            <person name="Kuo A."/>
            <person name="Kohler A."/>
            <person name="Daghino S."/>
            <person name="Barry K.W."/>
            <person name="Cichocki N."/>
            <person name="Clum A."/>
            <person name="Dockter R.B."/>
            <person name="Hainaut M."/>
            <person name="Kuo R.C."/>
            <person name="LaButti K."/>
            <person name="Lindahl B.D."/>
            <person name="Lindquist E.A."/>
            <person name="Lipzen A."/>
            <person name="Khouja H.R."/>
            <person name="Magnuson J."/>
            <person name="Murat C."/>
            <person name="Ohm R.A."/>
            <person name="Singer S.W."/>
            <person name="Spatafora J.W."/>
            <person name="Wang M."/>
            <person name="Veneault-Fourrey C."/>
            <person name="Henrissat B."/>
            <person name="Grigoriev I.V."/>
            <person name="Martin F.M."/>
            <person name="Perotto S."/>
        </authorList>
    </citation>
    <scope>NUCLEOTIDE SEQUENCE [LARGE SCALE GENOMIC DNA]</scope>
    <source>
        <strain evidence="3 4">ATCC 22711</strain>
    </source>
</reference>
<dbReference type="AlphaFoldDB" id="A0A2T3B581"/>
<dbReference type="EMBL" id="KZ679009">
    <property type="protein sequence ID" value="PSS21906.1"/>
    <property type="molecule type" value="Genomic_DNA"/>
</dbReference>
<feature type="domain" description="FAS1" evidence="2">
    <location>
        <begin position="277"/>
        <end position="443"/>
    </location>
</feature>
<dbReference type="InterPro" id="IPR000782">
    <property type="entry name" value="FAS1_domain"/>
</dbReference>
<dbReference type="InterPro" id="IPR050904">
    <property type="entry name" value="Adhesion/Biosynth-related"/>
</dbReference>
<dbReference type="Proteomes" id="UP000241818">
    <property type="component" value="Unassembled WGS sequence"/>
</dbReference>
<keyword evidence="4" id="KW-1185">Reference proteome</keyword>
<organism evidence="3 4">
    <name type="scientific">Amorphotheca resinae ATCC 22711</name>
    <dbReference type="NCBI Taxonomy" id="857342"/>
    <lineage>
        <taxon>Eukaryota</taxon>
        <taxon>Fungi</taxon>
        <taxon>Dikarya</taxon>
        <taxon>Ascomycota</taxon>
        <taxon>Pezizomycotina</taxon>
        <taxon>Leotiomycetes</taxon>
        <taxon>Helotiales</taxon>
        <taxon>Amorphothecaceae</taxon>
        <taxon>Amorphotheca</taxon>
    </lineage>
</organism>
<sequence length="475" mass="52079">MKLVSSLLPLAALTSAFVVPDQQITEQLALQSQKEPQSYFNRFQGSVEEAWSGVEDTFNNAVAFSENALDNAINAVSGAANEAKAKFECHMSMEKWDIQGWLDSAASTIEDVDIFETSRPHDPHHKPHHGHHAPNKTVYELITSSKYTTKFAQLIDEYPDLVKTLNGTAANYTVFAPTNKAFEKIPEHGRKPSKELLKKVLAYHISPDFYPAGRVLVSHTIPTVVDEGSLGGVAQRLRVGLSLKGLLVNFYSKVVAINIFGTNGVIHGVDSLLLPPPPALKIIELFPTEFSTLQLGLAKTGLFDAIAKSHHEGGTFFAPSNFAFKKLGPKVNAFLFSKYGEKYLKALLKYHIVANQTLYSDAFYKAKSEDGTDVKITEEVDMAGIPKGHFHVDLPTLLDDKSLSVDLARFGGFINIKINGFSNVAVQDGIAKDGVIHVVSSVLIPPRAPGGAQYMGEEMSVEEFKARFDAFDQEL</sequence>
<keyword evidence="1" id="KW-0732">Signal</keyword>
<dbReference type="Pfam" id="PF02469">
    <property type="entry name" value="Fasciclin"/>
    <property type="match status" value="2"/>
</dbReference>
<evidence type="ECO:0000256" key="1">
    <source>
        <dbReference type="SAM" id="SignalP"/>
    </source>
</evidence>
<protein>
    <recommendedName>
        <fullName evidence="2">FAS1 domain-containing protein</fullName>
    </recommendedName>
</protein>
<dbReference type="GeneID" id="36569766"/>
<dbReference type="STRING" id="857342.A0A2T3B581"/>